<dbReference type="AlphaFoldDB" id="A0A7W3TPZ3"/>
<dbReference type="InterPro" id="IPR009061">
    <property type="entry name" value="DNA-bd_dom_put_sf"/>
</dbReference>
<accession>A0A7W3TPZ3</accession>
<dbReference type="EMBL" id="JACIVC010000024">
    <property type="protein sequence ID" value="MBB1068747.1"/>
    <property type="molecule type" value="Genomic_DNA"/>
</dbReference>
<sequence length="95" mass="11249">MNNTVEFKLPTDLQEAIKQIVSSSVAQIITETQQKNNYRPYMTKQETASYLHIAPKTLLDWEAKYKDIPTIEIDGVKRYRRTDLDNWMETRKLNK</sequence>
<reference evidence="1 2" key="1">
    <citation type="submission" date="2020-07" db="EMBL/GenBank/DDBJ databases">
        <title>Description of Limosilactobacillus balticus sp. nov., Limosilactobacillus agrestis sp. nov., Limosilactobacillus albertensis sp. nov., Limosilactobacillus rudii sp. nov., Limosilactobacillus fastidiosus sp. nov., five novel Limosilactobacillus species isolated from the vertebrate gastrointestinal tract, and proposal of 6 subspecies of Limosilactobacillus reuteri adapted to the gastrointestinal tract of specific vertebrate hosts.</title>
        <authorList>
            <person name="Li F."/>
            <person name="Cheng C."/>
            <person name="Zheng J."/>
            <person name="Quevedo R.M."/>
            <person name="Li J."/>
            <person name="Roos S."/>
            <person name="Gaenzle M.G."/>
            <person name="Walter J."/>
        </authorList>
    </citation>
    <scope>NUCLEOTIDE SEQUENCE [LARGE SCALE GENOMIC DNA]</scope>
    <source>
        <strain evidence="1 2">RRLNB_1_1</strain>
    </source>
</reference>
<name>A0A7W3TPZ3_9LACO</name>
<proteinExistence type="predicted"/>
<evidence type="ECO:0000313" key="1">
    <source>
        <dbReference type="EMBL" id="MBB1068747.1"/>
    </source>
</evidence>
<dbReference type="Proteomes" id="UP000518316">
    <property type="component" value="Unassembled WGS sequence"/>
</dbReference>
<dbReference type="SUPFAM" id="SSF46955">
    <property type="entry name" value="Putative DNA-binding domain"/>
    <property type="match status" value="1"/>
</dbReference>
<comment type="caution">
    <text evidence="1">The sequence shown here is derived from an EMBL/GenBank/DDBJ whole genome shotgun (WGS) entry which is preliminary data.</text>
</comment>
<keyword evidence="2" id="KW-1185">Reference proteome</keyword>
<organism evidence="1 2">
    <name type="scientific">Limosilactobacillus albertensis</name>
    <dbReference type="NCBI Taxonomy" id="2759752"/>
    <lineage>
        <taxon>Bacteria</taxon>
        <taxon>Bacillati</taxon>
        <taxon>Bacillota</taxon>
        <taxon>Bacilli</taxon>
        <taxon>Lactobacillales</taxon>
        <taxon>Lactobacillaceae</taxon>
        <taxon>Limosilactobacillus</taxon>
    </lineage>
</organism>
<gene>
    <name evidence="1" type="ORF">H5S40_00860</name>
</gene>
<evidence type="ECO:0000313" key="2">
    <source>
        <dbReference type="Proteomes" id="UP000518316"/>
    </source>
</evidence>
<protein>
    <submittedName>
        <fullName evidence="1">Helix-turn-helix domain-containing protein</fullName>
    </submittedName>
</protein>